<accession>A0A5J5EZH3</accession>
<sequence>MPANYTAAVATRSRSEFAVPAATVRSRFVPWDQEEMMRKGIPQMDTRPLNFRGGGQRGAPNGMTESAVLSVGSLRSRHQPIASNETSADATETWYTPASPDIGSVRRRSQLSEDTPRTKVRGRRSERDDRPKTAGNQDVGSVKSRYGAPPTPRRTSSKGATRKRSHTVEERKTDNATAYVSQLDGPSDVPERKKSSAGARGMAWLQRPEKRVGRMGMAQALREIPAPMSNVEGKNSRSFTEPARPTTADSATARGEGDMVKRATSSASRFKKAFVIGPDNSTDAESLDRESNGDKKAKGWKQRVFSKEFFKPETRAQKLEKTTVLETTIESPEYDSLVLSENSIASNPFRTSAGGSPAPSIGSSRSDRTVVTKQSRNSGSYSGTDASQAASTTEEFQVDGVGSIPLDDESTEKVFNDSVIGMLNGKIGSISRPRAGQQWKPPILTLDVQVISPIDRLPVKVGPGNEIWVAVVLQGLVVGDIDTPNTTANATGIGLDVGVLLDISPYTSPESFEEMKNEAKRLVEAMDTSKDRIAVMTFPAPFAGKANATSQSRGEIRVLNSSGSVAKRQLIDDIADLQPGLSADPSRRDVSAAVNAAIKTLHNMPSDTSKYGCKRSSHLFVITSKLHKNAIGDDPGGVKVHILGVGPIFNPTSAMGAKGWCSAVASPLDTAQKLRKIIVDGVEIPVEKPPGAVDVKSIINLLRMGIDLGVLEEGDLFFYPGEGCKLKGVLGDMAFPTLLPGERKCLMVKLEVGDLPGWDSGDMELSHAERQLAATLGELTSTLLTVEVIYRHSQFAALTTKLISKTVVEIWRYEEGCIWSRSSLDVAHAMPSFLTPEEKIQDDKARVNAVLVQVLAAHHSSARDAWRAIDQLRDHIHAPEVLRELGCQVYLEDRFAVNTITDVDPPFSAYSEPMLEAFERSFSPNHGSLGRSRTLPLPPNSRRHGLADRDLLMDGTTRYSDDADLDPFRRYSDSDPR</sequence>
<keyword evidence="4" id="KW-1185">Reference proteome</keyword>
<dbReference type="InterPro" id="IPR002035">
    <property type="entry name" value="VWF_A"/>
</dbReference>
<evidence type="ECO:0000313" key="4">
    <source>
        <dbReference type="Proteomes" id="UP000326924"/>
    </source>
</evidence>
<feature type="region of interest" description="Disordered" evidence="1">
    <location>
        <begin position="347"/>
        <end position="395"/>
    </location>
</feature>
<organism evidence="3 4">
    <name type="scientific">Sphaerosporella brunnea</name>
    <dbReference type="NCBI Taxonomy" id="1250544"/>
    <lineage>
        <taxon>Eukaryota</taxon>
        <taxon>Fungi</taxon>
        <taxon>Dikarya</taxon>
        <taxon>Ascomycota</taxon>
        <taxon>Pezizomycotina</taxon>
        <taxon>Pezizomycetes</taxon>
        <taxon>Pezizales</taxon>
        <taxon>Pyronemataceae</taxon>
        <taxon>Sphaerosporella</taxon>
    </lineage>
</organism>
<proteinExistence type="predicted"/>
<gene>
    <name evidence="3" type="ORF">FN846DRAFT_681147</name>
</gene>
<dbReference type="EMBL" id="VXIS01000070">
    <property type="protein sequence ID" value="KAA8908230.1"/>
    <property type="molecule type" value="Genomic_DNA"/>
</dbReference>
<feature type="compositionally biased region" description="Polar residues" evidence="1">
    <location>
        <begin position="81"/>
        <end position="96"/>
    </location>
</feature>
<feature type="compositionally biased region" description="Low complexity" evidence="1">
    <location>
        <begin position="352"/>
        <end position="364"/>
    </location>
</feature>
<reference evidence="3 4" key="1">
    <citation type="submission" date="2019-09" db="EMBL/GenBank/DDBJ databases">
        <title>Draft genome of the ectomycorrhizal ascomycete Sphaerosporella brunnea.</title>
        <authorList>
            <consortium name="DOE Joint Genome Institute"/>
            <person name="Benucci G.M."/>
            <person name="Marozzi G."/>
            <person name="Antonielli L."/>
            <person name="Sanchez S."/>
            <person name="Marco P."/>
            <person name="Wang X."/>
            <person name="Falini L.B."/>
            <person name="Barry K."/>
            <person name="Haridas S."/>
            <person name="Lipzen A."/>
            <person name="Labutti K."/>
            <person name="Grigoriev I.V."/>
            <person name="Murat C."/>
            <person name="Martin F."/>
            <person name="Albertini E."/>
            <person name="Donnini D."/>
            <person name="Bonito G."/>
        </authorList>
    </citation>
    <scope>NUCLEOTIDE SEQUENCE [LARGE SCALE GENOMIC DNA]</scope>
    <source>
        <strain evidence="3 4">Sb_GMNB300</strain>
    </source>
</reference>
<feature type="region of interest" description="Disordered" evidence="1">
    <location>
        <begin position="278"/>
        <end position="299"/>
    </location>
</feature>
<feature type="compositionally biased region" description="Polar residues" evidence="1">
    <location>
        <begin position="371"/>
        <end position="395"/>
    </location>
</feature>
<dbReference type="Proteomes" id="UP000326924">
    <property type="component" value="Unassembled WGS sequence"/>
</dbReference>
<name>A0A5J5EZH3_9PEZI</name>
<feature type="region of interest" description="Disordered" evidence="1">
    <location>
        <begin position="39"/>
        <end position="201"/>
    </location>
</feature>
<feature type="domain" description="VWFA" evidence="2">
    <location>
        <begin position="496"/>
        <end position="684"/>
    </location>
</feature>
<dbReference type="SUPFAM" id="SSF53300">
    <property type="entry name" value="vWA-like"/>
    <property type="match status" value="1"/>
</dbReference>
<dbReference type="InterPro" id="IPR036465">
    <property type="entry name" value="vWFA_dom_sf"/>
</dbReference>
<dbReference type="CDD" id="cd00198">
    <property type="entry name" value="vWFA"/>
    <property type="match status" value="1"/>
</dbReference>
<dbReference type="PROSITE" id="PS50234">
    <property type="entry name" value="VWFA"/>
    <property type="match status" value="1"/>
</dbReference>
<feature type="region of interest" description="Disordered" evidence="1">
    <location>
        <begin position="229"/>
        <end position="264"/>
    </location>
</feature>
<evidence type="ECO:0000259" key="2">
    <source>
        <dbReference type="PROSITE" id="PS50234"/>
    </source>
</evidence>
<dbReference type="InParanoid" id="A0A5J5EZH3"/>
<feature type="compositionally biased region" description="Basic and acidic residues" evidence="1">
    <location>
        <begin position="966"/>
        <end position="977"/>
    </location>
</feature>
<dbReference type="Gene3D" id="3.40.50.410">
    <property type="entry name" value="von Willebrand factor, type A domain"/>
    <property type="match status" value="1"/>
</dbReference>
<comment type="caution">
    <text evidence="3">The sequence shown here is derived from an EMBL/GenBank/DDBJ whole genome shotgun (WGS) entry which is preliminary data.</text>
</comment>
<dbReference type="OrthoDB" id="5213862at2759"/>
<feature type="compositionally biased region" description="Basic and acidic residues" evidence="1">
    <location>
        <begin position="110"/>
        <end position="132"/>
    </location>
</feature>
<evidence type="ECO:0000256" key="1">
    <source>
        <dbReference type="SAM" id="MobiDB-lite"/>
    </source>
</evidence>
<feature type="compositionally biased region" description="Basic and acidic residues" evidence="1">
    <location>
        <begin position="286"/>
        <end position="297"/>
    </location>
</feature>
<feature type="region of interest" description="Disordered" evidence="1">
    <location>
        <begin position="921"/>
        <end position="977"/>
    </location>
</feature>
<evidence type="ECO:0000313" key="3">
    <source>
        <dbReference type="EMBL" id="KAA8908230.1"/>
    </source>
</evidence>
<dbReference type="AlphaFoldDB" id="A0A5J5EZH3"/>
<protein>
    <recommendedName>
        <fullName evidence="2">VWFA domain-containing protein</fullName>
    </recommendedName>
</protein>